<name>A0A9Q3C674_9BASI</name>
<feature type="compositionally biased region" description="Basic and acidic residues" evidence="1">
    <location>
        <begin position="20"/>
        <end position="37"/>
    </location>
</feature>
<proteinExistence type="predicted"/>
<feature type="region of interest" description="Disordered" evidence="1">
    <location>
        <begin position="1"/>
        <end position="87"/>
    </location>
</feature>
<dbReference type="AlphaFoldDB" id="A0A9Q3C674"/>
<dbReference type="EMBL" id="AVOT02005512">
    <property type="protein sequence ID" value="MBW0479264.1"/>
    <property type="molecule type" value="Genomic_DNA"/>
</dbReference>
<accession>A0A9Q3C674</accession>
<keyword evidence="3" id="KW-1185">Reference proteome</keyword>
<comment type="caution">
    <text evidence="2">The sequence shown here is derived from an EMBL/GenBank/DDBJ whole genome shotgun (WGS) entry which is preliminary data.</text>
</comment>
<sequence length="119" mass="13666">MQIQGQKDEELVENRSSLSVDKKMELEMTPALEKEGPEASICSRTTQRQAQRTSEEAERSQKNQGKGEGKENWQRPYPKGYRISKLGPSAMDSALNFAKTLIELTEKEKERMNQNFPFK</sequence>
<protein>
    <submittedName>
        <fullName evidence="2">Uncharacterized protein</fullName>
    </submittedName>
</protein>
<feature type="compositionally biased region" description="Polar residues" evidence="1">
    <location>
        <begin position="42"/>
        <end position="52"/>
    </location>
</feature>
<reference evidence="2" key="1">
    <citation type="submission" date="2021-03" db="EMBL/GenBank/DDBJ databases">
        <title>Draft genome sequence of rust myrtle Austropuccinia psidii MF-1, a brazilian biotype.</title>
        <authorList>
            <person name="Quecine M.C."/>
            <person name="Pachon D.M.R."/>
            <person name="Bonatelli M.L."/>
            <person name="Correr F.H."/>
            <person name="Franceschini L.M."/>
            <person name="Leite T.F."/>
            <person name="Margarido G.R.A."/>
            <person name="Almeida C.A."/>
            <person name="Ferrarezi J.A."/>
            <person name="Labate C.A."/>
        </authorList>
    </citation>
    <scope>NUCLEOTIDE SEQUENCE</scope>
    <source>
        <strain evidence="2">MF-1</strain>
    </source>
</reference>
<dbReference type="Proteomes" id="UP000765509">
    <property type="component" value="Unassembled WGS sequence"/>
</dbReference>
<gene>
    <name evidence="2" type="ORF">O181_018979</name>
</gene>
<organism evidence="2 3">
    <name type="scientific">Austropuccinia psidii MF-1</name>
    <dbReference type="NCBI Taxonomy" id="1389203"/>
    <lineage>
        <taxon>Eukaryota</taxon>
        <taxon>Fungi</taxon>
        <taxon>Dikarya</taxon>
        <taxon>Basidiomycota</taxon>
        <taxon>Pucciniomycotina</taxon>
        <taxon>Pucciniomycetes</taxon>
        <taxon>Pucciniales</taxon>
        <taxon>Sphaerophragmiaceae</taxon>
        <taxon>Austropuccinia</taxon>
    </lineage>
</organism>
<feature type="compositionally biased region" description="Basic and acidic residues" evidence="1">
    <location>
        <begin position="53"/>
        <end position="73"/>
    </location>
</feature>
<evidence type="ECO:0000313" key="2">
    <source>
        <dbReference type="EMBL" id="MBW0479264.1"/>
    </source>
</evidence>
<evidence type="ECO:0000313" key="3">
    <source>
        <dbReference type="Proteomes" id="UP000765509"/>
    </source>
</evidence>
<feature type="compositionally biased region" description="Basic and acidic residues" evidence="1">
    <location>
        <begin position="1"/>
        <end position="13"/>
    </location>
</feature>
<evidence type="ECO:0000256" key="1">
    <source>
        <dbReference type="SAM" id="MobiDB-lite"/>
    </source>
</evidence>